<reference evidence="3" key="1">
    <citation type="submission" date="2006-10" db="EMBL/GenBank/DDBJ databases">
        <title>Complete sequence of Solibacter usitatus Ellin6076.</title>
        <authorList>
            <consortium name="US DOE Joint Genome Institute"/>
            <person name="Copeland A."/>
            <person name="Lucas S."/>
            <person name="Lapidus A."/>
            <person name="Barry K."/>
            <person name="Detter J.C."/>
            <person name="Glavina del Rio T."/>
            <person name="Hammon N."/>
            <person name="Israni S."/>
            <person name="Dalin E."/>
            <person name="Tice H."/>
            <person name="Pitluck S."/>
            <person name="Thompson L.S."/>
            <person name="Brettin T."/>
            <person name="Bruce D."/>
            <person name="Han C."/>
            <person name="Tapia R."/>
            <person name="Gilna P."/>
            <person name="Schmutz J."/>
            <person name="Larimer F."/>
            <person name="Land M."/>
            <person name="Hauser L."/>
            <person name="Kyrpides N."/>
            <person name="Mikhailova N."/>
            <person name="Janssen P.H."/>
            <person name="Kuske C.R."/>
            <person name="Richardson P."/>
        </authorList>
    </citation>
    <scope>NUCLEOTIDE SEQUENCE</scope>
    <source>
        <strain evidence="3">Ellin6076</strain>
    </source>
</reference>
<dbReference type="Pfam" id="PF04264">
    <property type="entry name" value="YceI"/>
    <property type="match status" value="1"/>
</dbReference>
<evidence type="ECO:0000313" key="3">
    <source>
        <dbReference type="EMBL" id="ABJ88077.1"/>
    </source>
</evidence>
<dbReference type="InParanoid" id="Q01QJ3"/>
<dbReference type="eggNOG" id="COG2353">
    <property type="taxonomic scope" value="Bacteria"/>
</dbReference>
<dbReference type="PANTHER" id="PTHR34406">
    <property type="entry name" value="PROTEIN YCEI"/>
    <property type="match status" value="1"/>
</dbReference>
<dbReference type="InterPro" id="IPR007372">
    <property type="entry name" value="Lipid/polyisoprenoid-bd_YceI"/>
</dbReference>
<name>Q01QJ3_SOLUE</name>
<dbReference type="KEGG" id="sus:Acid_7166"/>
<dbReference type="HOGENOM" id="CLU_071003_3_0_0"/>
<dbReference type="OrthoDB" id="273832at2"/>
<feature type="chain" id="PRO_5004162481" evidence="1">
    <location>
        <begin position="19"/>
        <end position="188"/>
    </location>
</feature>
<feature type="signal peptide" evidence="1">
    <location>
        <begin position="1"/>
        <end position="18"/>
    </location>
</feature>
<dbReference type="EMBL" id="CP000473">
    <property type="protein sequence ID" value="ABJ88077.1"/>
    <property type="molecule type" value="Genomic_DNA"/>
</dbReference>
<dbReference type="PANTHER" id="PTHR34406:SF1">
    <property type="entry name" value="PROTEIN YCEI"/>
    <property type="match status" value="1"/>
</dbReference>
<keyword evidence="1" id="KW-0732">Signal</keyword>
<accession>Q01QJ3</accession>
<proteinExistence type="predicted"/>
<dbReference type="AlphaFoldDB" id="Q01QJ3"/>
<dbReference type="Gene3D" id="2.40.128.110">
    <property type="entry name" value="Lipid/polyisoprenoid-binding, YceI-like"/>
    <property type="match status" value="1"/>
</dbReference>
<dbReference type="SUPFAM" id="SSF101874">
    <property type="entry name" value="YceI-like"/>
    <property type="match status" value="1"/>
</dbReference>
<dbReference type="SMART" id="SM00867">
    <property type="entry name" value="YceI"/>
    <property type="match status" value="1"/>
</dbReference>
<dbReference type="InterPro" id="IPR036761">
    <property type="entry name" value="TTHA0802/YceI-like_sf"/>
</dbReference>
<evidence type="ECO:0000259" key="2">
    <source>
        <dbReference type="SMART" id="SM00867"/>
    </source>
</evidence>
<sequence precursor="true">MSLPASVLFLSATGLAVAQPRAIDPANSVMTLHVYKSGVLSAFGHNHEISTPVTAGTVDAAARTVELRIHTRELAVRDPGVSDKDRAQVQATMLSPEVLDAEHNPEIIFRSTNAQSSGESAWKVQGNLTLHGQTRPVTLDVRQEGDRYQGTASLKQTEFGIKPVKTGGGAVRVKDEVRIEFKIQLARR</sequence>
<feature type="domain" description="Lipid/polyisoprenoid-binding YceI-like" evidence="2">
    <location>
        <begin position="20"/>
        <end position="186"/>
    </location>
</feature>
<evidence type="ECO:0000256" key="1">
    <source>
        <dbReference type="SAM" id="SignalP"/>
    </source>
</evidence>
<dbReference type="STRING" id="234267.Acid_7166"/>
<organism evidence="3">
    <name type="scientific">Solibacter usitatus (strain Ellin6076)</name>
    <dbReference type="NCBI Taxonomy" id="234267"/>
    <lineage>
        <taxon>Bacteria</taxon>
        <taxon>Pseudomonadati</taxon>
        <taxon>Acidobacteriota</taxon>
        <taxon>Terriglobia</taxon>
        <taxon>Bryobacterales</taxon>
        <taxon>Solibacteraceae</taxon>
        <taxon>Candidatus Solibacter</taxon>
    </lineage>
</organism>
<gene>
    <name evidence="3" type="ordered locus">Acid_7166</name>
</gene>
<protein>
    <submittedName>
        <fullName evidence="3">YceI family protein</fullName>
    </submittedName>
</protein>